<sequence length="14" mass="1602">MEGKGQKTSVWFGF</sequence>
<organism evidence="1">
    <name type="scientific">Arundo donax</name>
    <name type="common">Giant reed</name>
    <name type="synonym">Donax arundinaceus</name>
    <dbReference type="NCBI Taxonomy" id="35708"/>
    <lineage>
        <taxon>Eukaryota</taxon>
        <taxon>Viridiplantae</taxon>
        <taxon>Streptophyta</taxon>
        <taxon>Embryophyta</taxon>
        <taxon>Tracheophyta</taxon>
        <taxon>Spermatophyta</taxon>
        <taxon>Magnoliopsida</taxon>
        <taxon>Liliopsida</taxon>
        <taxon>Poales</taxon>
        <taxon>Poaceae</taxon>
        <taxon>PACMAD clade</taxon>
        <taxon>Arundinoideae</taxon>
        <taxon>Arundineae</taxon>
        <taxon>Arundo</taxon>
    </lineage>
</organism>
<accession>A0A0A8ZLT3</accession>
<protein>
    <submittedName>
        <fullName evidence="1">Uncharacterized protein</fullName>
    </submittedName>
</protein>
<reference evidence="1" key="1">
    <citation type="submission" date="2014-09" db="EMBL/GenBank/DDBJ databases">
        <authorList>
            <person name="Magalhaes I.L.F."/>
            <person name="Oliveira U."/>
            <person name="Santos F.R."/>
            <person name="Vidigal T.H.D.A."/>
            <person name="Brescovit A.D."/>
            <person name="Santos A.J."/>
        </authorList>
    </citation>
    <scope>NUCLEOTIDE SEQUENCE</scope>
    <source>
        <tissue evidence="1">Shoot tissue taken approximately 20 cm above the soil surface</tissue>
    </source>
</reference>
<proteinExistence type="predicted"/>
<dbReference type="EMBL" id="GBRH01260200">
    <property type="protein sequence ID" value="JAD37695.1"/>
    <property type="molecule type" value="Transcribed_RNA"/>
</dbReference>
<evidence type="ECO:0000313" key="1">
    <source>
        <dbReference type="EMBL" id="JAD37695.1"/>
    </source>
</evidence>
<name>A0A0A8ZLT3_ARUDO</name>
<reference evidence="1" key="2">
    <citation type="journal article" date="2015" name="Data Brief">
        <title>Shoot transcriptome of the giant reed, Arundo donax.</title>
        <authorList>
            <person name="Barrero R.A."/>
            <person name="Guerrero F.D."/>
            <person name="Moolhuijzen P."/>
            <person name="Goolsby J.A."/>
            <person name="Tidwell J."/>
            <person name="Bellgard S.E."/>
            <person name="Bellgard M.I."/>
        </authorList>
    </citation>
    <scope>NUCLEOTIDE SEQUENCE</scope>
    <source>
        <tissue evidence="1">Shoot tissue taken approximately 20 cm above the soil surface</tissue>
    </source>
</reference>